<dbReference type="PANTHER" id="PTHR11927">
    <property type="entry name" value="GALACTOSIDE 2-L-FUCOSYLTRANSFERASE"/>
    <property type="match status" value="1"/>
</dbReference>
<evidence type="ECO:0000256" key="1">
    <source>
        <dbReference type="ARBA" id="ARBA00022676"/>
    </source>
</evidence>
<evidence type="ECO:0000256" key="3">
    <source>
        <dbReference type="RuleBase" id="RU363129"/>
    </source>
</evidence>
<keyword evidence="2 3" id="KW-0808">Transferase</keyword>
<dbReference type="Proteomes" id="UP001497623">
    <property type="component" value="Unassembled WGS sequence"/>
</dbReference>
<keyword evidence="3" id="KW-0333">Golgi apparatus</keyword>
<proteinExistence type="inferred from homology"/>
<comment type="pathway">
    <text evidence="3">Protein modification; protein glycosylation.</text>
</comment>
<dbReference type="InterPro" id="IPR002516">
    <property type="entry name" value="Glyco_trans_11"/>
</dbReference>
<evidence type="ECO:0000256" key="2">
    <source>
        <dbReference type="ARBA" id="ARBA00022679"/>
    </source>
</evidence>
<keyword evidence="3" id="KW-0325">Glycoprotein</keyword>
<feature type="non-terminal residue" evidence="4">
    <location>
        <position position="132"/>
    </location>
</feature>
<organism evidence="4 5">
    <name type="scientific">Meganyctiphanes norvegica</name>
    <name type="common">Northern krill</name>
    <name type="synonym">Thysanopoda norvegica</name>
    <dbReference type="NCBI Taxonomy" id="48144"/>
    <lineage>
        <taxon>Eukaryota</taxon>
        <taxon>Metazoa</taxon>
        <taxon>Ecdysozoa</taxon>
        <taxon>Arthropoda</taxon>
        <taxon>Crustacea</taxon>
        <taxon>Multicrustacea</taxon>
        <taxon>Malacostraca</taxon>
        <taxon>Eumalacostraca</taxon>
        <taxon>Eucarida</taxon>
        <taxon>Euphausiacea</taxon>
        <taxon>Euphausiidae</taxon>
        <taxon>Meganyctiphanes</taxon>
    </lineage>
</organism>
<comment type="subcellular location">
    <subcellularLocation>
        <location evidence="3">Golgi apparatus</location>
        <location evidence="3">Golgi stack membrane</location>
        <topology evidence="3">Single-pass type II membrane protein</topology>
    </subcellularLocation>
</comment>
<accession>A0AAV2SWF8</accession>
<dbReference type="Pfam" id="PF01531">
    <property type="entry name" value="Glyco_transf_11"/>
    <property type="match status" value="1"/>
</dbReference>
<dbReference type="EMBL" id="CAXKWB010144421">
    <property type="protein sequence ID" value="CAL4246553.1"/>
    <property type="molecule type" value="Genomic_DNA"/>
</dbReference>
<comment type="similarity">
    <text evidence="3">Belongs to the glycosyltransferase 11 family.</text>
</comment>
<keyword evidence="3" id="KW-0735">Signal-anchor</keyword>
<keyword evidence="3" id="KW-0812">Transmembrane</keyword>
<keyword evidence="5" id="KW-1185">Reference proteome</keyword>
<evidence type="ECO:0000313" key="4">
    <source>
        <dbReference type="EMBL" id="CAL4246553.1"/>
    </source>
</evidence>
<keyword evidence="1 3" id="KW-0328">Glycosyltransferase</keyword>
<reference evidence="4 5" key="1">
    <citation type="submission" date="2024-05" db="EMBL/GenBank/DDBJ databases">
        <authorList>
            <person name="Wallberg A."/>
        </authorList>
    </citation>
    <scope>NUCLEOTIDE SEQUENCE [LARGE SCALE GENOMIC DNA]</scope>
</reference>
<dbReference type="AlphaFoldDB" id="A0AAV2SWF8"/>
<dbReference type="EC" id="2.4.1.-" evidence="3"/>
<name>A0AAV2SWF8_MEGNR</name>
<comment type="caution">
    <text evidence="4">The sequence shown here is derived from an EMBL/GenBank/DDBJ whole genome shotgun (WGS) entry which is preliminary data.</text>
</comment>
<gene>
    <name evidence="4" type="ORF">MNOR_LOCUS41218</name>
</gene>
<dbReference type="GO" id="GO:0032580">
    <property type="term" value="C:Golgi cisterna membrane"/>
    <property type="evidence" value="ECO:0007669"/>
    <property type="project" value="UniProtKB-SubCell"/>
</dbReference>
<sequence>MVYQHSHINSMNTILHKRSATTVAEDLSTLSLCNASVMTLGSFGWWAGFLSGGPVVYTLYTNYSVPPFAHTVNLGPVGYDNFIGLDINGSLVEKSYYDDTECVDVVRGHDSKIYYPMCFNKNKRKTINQIKN</sequence>
<evidence type="ECO:0000313" key="5">
    <source>
        <dbReference type="Proteomes" id="UP001497623"/>
    </source>
</evidence>
<protein>
    <recommendedName>
        <fullName evidence="3">L-Fucosyltransferase</fullName>
        <ecNumber evidence="3">2.4.1.-</ecNumber>
    </recommendedName>
</protein>
<dbReference type="PANTHER" id="PTHR11927:SF9">
    <property type="entry name" value="L-FUCOSYLTRANSFERASE"/>
    <property type="match status" value="1"/>
</dbReference>
<dbReference type="GO" id="GO:0008107">
    <property type="term" value="F:galactoside 2-alpha-L-fucosyltransferase activity"/>
    <property type="evidence" value="ECO:0007669"/>
    <property type="project" value="InterPro"/>
</dbReference>
<dbReference type="GO" id="GO:0005975">
    <property type="term" value="P:carbohydrate metabolic process"/>
    <property type="evidence" value="ECO:0007669"/>
    <property type="project" value="InterPro"/>
</dbReference>